<sequence length="191" mass="20142">MMRDVLLKRFCALALGMLGSLAALQVQAAVGTTPTVVATDVFDTTAGKDRWQFTYHVEGNLLTDYAVTFHLPTAGFADLAAASAAPPNVDATITPGIAGSDGLLILTALSDTALPFDYSLFFTRLGSGPFGSQLFEVSDDSFDTFQTGQAAITVAAPPNNVPEPSSWMLLGLGMVLLTRRATSSSTRPRLH</sequence>
<evidence type="ECO:0000256" key="1">
    <source>
        <dbReference type="SAM" id="SignalP"/>
    </source>
</evidence>
<dbReference type="RefSeq" id="WP_076198729.1">
    <property type="nucleotide sequence ID" value="NZ_CP019236.1"/>
</dbReference>
<reference evidence="3 4" key="1">
    <citation type="submission" date="2017-01" db="EMBL/GenBank/DDBJ databases">
        <authorList>
            <person name="Mah S.A."/>
            <person name="Swanson W.J."/>
            <person name="Moy G.W."/>
            <person name="Vacquier V.D."/>
        </authorList>
    </citation>
    <scope>NUCLEOTIDE SEQUENCE [LARGE SCALE GENOMIC DNA]</scope>
    <source>
        <strain evidence="3 4">DCY110</strain>
    </source>
</reference>
<organism evidence="3 4">
    <name type="scientific">Rhodoferax koreensis</name>
    <dbReference type="NCBI Taxonomy" id="1842727"/>
    <lineage>
        <taxon>Bacteria</taxon>
        <taxon>Pseudomonadati</taxon>
        <taxon>Pseudomonadota</taxon>
        <taxon>Betaproteobacteria</taxon>
        <taxon>Burkholderiales</taxon>
        <taxon>Comamonadaceae</taxon>
        <taxon>Rhodoferax</taxon>
    </lineage>
</organism>
<feature type="chain" id="PRO_5013066159" description="Ice-binding protein C-terminal domain-containing protein" evidence="1">
    <location>
        <begin position="29"/>
        <end position="191"/>
    </location>
</feature>
<dbReference type="AlphaFoldDB" id="A0A1P8JUA3"/>
<feature type="domain" description="Ice-binding protein C-terminal" evidence="2">
    <location>
        <begin position="161"/>
        <end position="180"/>
    </location>
</feature>
<dbReference type="OrthoDB" id="8591592at2"/>
<evidence type="ECO:0000313" key="3">
    <source>
        <dbReference type="EMBL" id="APW37323.1"/>
    </source>
</evidence>
<accession>A0A1P8JUA3</accession>
<keyword evidence="4" id="KW-1185">Reference proteome</keyword>
<dbReference type="Proteomes" id="UP000186609">
    <property type="component" value="Chromosome"/>
</dbReference>
<proteinExistence type="predicted"/>
<name>A0A1P8JUA3_9BURK</name>
<protein>
    <recommendedName>
        <fullName evidence="2">Ice-binding protein C-terminal domain-containing protein</fullName>
    </recommendedName>
</protein>
<keyword evidence="1" id="KW-0732">Signal</keyword>
<dbReference type="Pfam" id="PF07589">
    <property type="entry name" value="PEP-CTERM"/>
    <property type="match status" value="1"/>
</dbReference>
<dbReference type="KEGG" id="rhy:RD110_09060"/>
<dbReference type="InterPro" id="IPR013424">
    <property type="entry name" value="Ice-binding_C"/>
</dbReference>
<dbReference type="NCBIfam" id="TIGR02595">
    <property type="entry name" value="PEP_CTERM"/>
    <property type="match status" value="1"/>
</dbReference>
<dbReference type="EMBL" id="CP019236">
    <property type="protein sequence ID" value="APW37323.1"/>
    <property type="molecule type" value="Genomic_DNA"/>
</dbReference>
<evidence type="ECO:0000259" key="2">
    <source>
        <dbReference type="Pfam" id="PF07589"/>
    </source>
</evidence>
<gene>
    <name evidence="3" type="ORF">RD110_09060</name>
</gene>
<feature type="signal peptide" evidence="1">
    <location>
        <begin position="1"/>
        <end position="28"/>
    </location>
</feature>
<evidence type="ECO:0000313" key="4">
    <source>
        <dbReference type="Proteomes" id="UP000186609"/>
    </source>
</evidence>
<dbReference type="STRING" id="1842727.RD110_09060"/>